<evidence type="ECO:0000256" key="1">
    <source>
        <dbReference type="SAM" id="MobiDB-lite"/>
    </source>
</evidence>
<evidence type="ECO:0000313" key="4">
    <source>
        <dbReference type="Proteomes" id="UP000031364"/>
    </source>
</evidence>
<name>A0ABR4ZAG2_9NOCA</name>
<sequence length="99" mass="9810">MAGVLIALPLGALAATASAETPDPAAIQLTQADPEGTDISAHPRGGPGWLPGGDQGGPRVEHRDGPGRHGPGAGPRSYQDDPGPRILHVRPPSGSAGSS</sequence>
<keyword evidence="2" id="KW-0732">Signal</keyword>
<evidence type="ECO:0000256" key="2">
    <source>
        <dbReference type="SAM" id="SignalP"/>
    </source>
</evidence>
<keyword evidence="4" id="KW-1185">Reference proteome</keyword>
<evidence type="ECO:0000313" key="3">
    <source>
        <dbReference type="EMBL" id="KIA62346.1"/>
    </source>
</evidence>
<feature type="compositionally biased region" description="Gly residues" evidence="1">
    <location>
        <begin position="45"/>
        <end position="56"/>
    </location>
</feature>
<feature type="chain" id="PRO_5045836223" evidence="2">
    <location>
        <begin position="20"/>
        <end position="99"/>
    </location>
</feature>
<reference evidence="3 4" key="1">
    <citation type="journal article" date="2014" name="Int. J. Syst. Evol. Microbiol.">
        <title>Nocardia vulneris sp. nov., isolated from wounds of human patients in North America.</title>
        <authorList>
            <person name="Lasker B.A."/>
            <person name="Bell M."/>
            <person name="Klenk H.P."/>
            <person name="Sproer C."/>
            <person name="Schumann C."/>
            <person name="Schumann P."/>
            <person name="Brown J.M."/>
        </authorList>
    </citation>
    <scope>NUCLEOTIDE SEQUENCE [LARGE SCALE GENOMIC DNA]</scope>
    <source>
        <strain evidence="3 4">W9851</strain>
    </source>
</reference>
<protein>
    <submittedName>
        <fullName evidence="3">Uncharacterized protein</fullName>
    </submittedName>
</protein>
<feature type="region of interest" description="Disordered" evidence="1">
    <location>
        <begin position="17"/>
        <end position="99"/>
    </location>
</feature>
<feature type="signal peptide" evidence="2">
    <location>
        <begin position="1"/>
        <end position="19"/>
    </location>
</feature>
<dbReference type="Proteomes" id="UP000031364">
    <property type="component" value="Unassembled WGS sequence"/>
</dbReference>
<dbReference type="EMBL" id="JNFP01000033">
    <property type="protein sequence ID" value="KIA62346.1"/>
    <property type="molecule type" value="Genomic_DNA"/>
</dbReference>
<accession>A0ABR4ZAG2</accession>
<organism evidence="3 4">
    <name type="scientific">Nocardia vulneris</name>
    <dbReference type="NCBI Taxonomy" id="1141657"/>
    <lineage>
        <taxon>Bacteria</taxon>
        <taxon>Bacillati</taxon>
        <taxon>Actinomycetota</taxon>
        <taxon>Actinomycetes</taxon>
        <taxon>Mycobacteriales</taxon>
        <taxon>Nocardiaceae</taxon>
        <taxon>Nocardia</taxon>
    </lineage>
</organism>
<gene>
    <name evidence="3" type="ORF">FG87_25835</name>
</gene>
<proteinExistence type="predicted"/>
<comment type="caution">
    <text evidence="3">The sequence shown here is derived from an EMBL/GenBank/DDBJ whole genome shotgun (WGS) entry which is preliminary data.</text>
</comment>